<accession>A0A6L5Z0V9</accession>
<gene>
    <name evidence="7" type="ORF">GE300_11280</name>
</gene>
<keyword evidence="8" id="KW-1185">Reference proteome</keyword>
<dbReference type="Proteomes" id="UP000474957">
    <property type="component" value="Unassembled WGS sequence"/>
</dbReference>
<keyword evidence="4" id="KW-0274">FAD</keyword>
<dbReference type="RefSeq" id="WP_154446669.1">
    <property type="nucleotide sequence ID" value="NZ_WIND01000007.1"/>
</dbReference>
<reference evidence="7 8" key="1">
    <citation type="submission" date="2019-10" db="EMBL/GenBank/DDBJ databases">
        <title>Cognatihalovulum marinum gen. nov. sp. nov., a new member of the family Rhodobacteraceae isolated from deep seawater of the Northwest Indian Ocean.</title>
        <authorList>
            <person name="Ruan C."/>
            <person name="Wang J."/>
            <person name="Zheng X."/>
            <person name="Song L."/>
            <person name="Zhu Y."/>
            <person name="Huang Y."/>
            <person name="Lu Z."/>
            <person name="Du W."/>
            <person name="Huang L."/>
            <person name="Dai X."/>
        </authorList>
    </citation>
    <scope>NUCLEOTIDE SEQUENCE [LARGE SCALE GENOMIC DNA]</scope>
    <source>
        <strain evidence="7 8">2CG4</strain>
    </source>
</reference>
<comment type="similarity">
    <text evidence="2">Belongs to the GMC oxidoreductase family.</text>
</comment>
<name>A0A6L5Z0V9_9RHOB</name>
<organism evidence="7 8">
    <name type="scientific">Halovulum marinum</name>
    <dbReference type="NCBI Taxonomy" id="2662447"/>
    <lineage>
        <taxon>Bacteria</taxon>
        <taxon>Pseudomonadati</taxon>
        <taxon>Pseudomonadota</taxon>
        <taxon>Alphaproteobacteria</taxon>
        <taxon>Rhodobacterales</taxon>
        <taxon>Paracoccaceae</taxon>
        <taxon>Halovulum</taxon>
    </lineage>
</organism>
<dbReference type="Gene3D" id="3.50.50.60">
    <property type="entry name" value="FAD/NAD(P)-binding domain"/>
    <property type="match status" value="2"/>
</dbReference>
<comment type="caution">
    <text evidence="7">The sequence shown here is derived from an EMBL/GenBank/DDBJ whole genome shotgun (WGS) entry which is preliminary data.</text>
</comment>
<evidence type="ECO:0000256" key="1">
    <source>
        <dbReference type="ARBA" id="ARBA00001974"/>
    </source>
</evidence>
<dbReference type="InterPro" id="IPR051473">
    <property type="entry name" value="P2Ox-like"/>
</dbReference>
<evidence type="ECO:0000256" key="5">
    <source>
        <dbReference type="ARBA" id="ARBA00023002"/>
    </source>
</evidence>
<keyword evidence="3" id="KW-0285">Flavoprotein</keyword>
<evidence type="ECO:0000313" key="8">
    <source>
        <dbReference type="Proteomes" id="UP000474957"/>
    </source>
</evidence>
<evidence type="ECO:0000313" key="7">
    <source>
        <dbReference type="EMBL" id="MSU90193.1"/>
    </source>
</evidence>
<dbReference type="GO" id="GO:0016614">
    <property type="term" value="F:oxidoreductase activity, acting on CH-OH group of donors"/>
    <property type="evidence" value="ECO:0007669"/>
    <property type="project" value="InterPro"/>
</dbReference>
<feature type="domain" description="Glucose-methanol-choline oxidoreductase C-terminal" evidence="6">
    <location>
        <begin position="357"/>
        <end position="484"/>
    </location>
</feature>
<dbReference type="PANTHER" id="PTHR42784:SF1">
    <property type="entry name" value="PYRANOSE 2-OXIDASE"/>
    <property type="match status" value="1"/>
</dbReference>
<comment type="cofactor">
    <cofactor evidence="1">
        <name>FAD</name>
        <dbReference type="ChEBI" id="CHEBI:57692"/>
    </cofactor>
</comment>
<dbReference type="AlphaFoldDB" id="A0A6L5Z0V9"/>
<dbReference type="PANTHER" id="PTHR42784">
    <property type="entry name" value="PYRANOSE 2-OXIDASE"/>
    <property type="match status" value="1"/>
</dbReference>
<keyword evidence="5" id="KW-0560">Oxidoreductase</keyword>
<evidence type="ECO:0000256" key="4">
    <source>
        <dbReference type="ARBA" id="ARBA00022827"/>
    </source>
</evidence>
<proteinExistence type="inferred from homology"/>
<dbReference type="EMBL" id="WIND01000007">
    <property type="protein sequence ID" value="MSU90193.1"/>
    <property type="molecule type" value="Genomic_DNA"/>
</dbReference>
<evidence type="ECO:0000259" key="6">
    <source>
        <dbReference type="Pfam" id="PF05199"/>
    </source>
</evidence>
<dbReference type="Pfam" id="PF05199">
    <property type="entry name" value="GMC_oxred_C"/>
    <property type="match status" value="1"/>
</dbReference>
<dbReference type="SUPFAM" id="SSF51905">
    <property type="entry name" value="FAD/NAD(P)-binding domain"/>
    <property type="match status" value="1"/>
</dbReference>
<evidence type="ECO:0000256" key="3">
    <source>
        <dbReference type="ARBA" id="ARBA00022630"/>
    </source>
</evidence>
<evidence type="ECO:0000256" key="2">
    <source>
        <dbReference type="ARBA" id="ARBA00010790"/>
    </source>
</evidence>
<dbReference type="InterPro" id="IPR036188">
    <property type="entry name" value="FAD/NAD-bd_sf"/>
</dbReference>
<sequence>MIVDAETDRSALDRAFDVCVIGTGPAGITLARKLAAAGARVALMEGGGEDYAPRSQNLYKGQVAGLDYWPLDQPRLRLFGGSSNHWAGWSRALDALDFAPRAHVPLSGWPIAKADLDPYAAETEGILELPPEPDLPPVIQSTLRFHRFAMRYSPPTRFGDRYRDALQAAPTLVCALNANLVDLRLDDGLGRVAEAAFRSYAPDDPGFRIRARRFCLCTGGIENARLLLNFTSQRPEGLGNRHGLVGRHFCEHPHFTVADALLGQGADDLEFYRPRPEFAEAADTLNFGLRLEPARFNPPGAPPREDIADCDAALTASLVAAIPADSALHRGLLARARANGCPTATVRVAQEQALNPDSRVMLGDGVDALGLRRSRLDWRLTRQDRRSMRTAALAFALHMAEQDRGRLRIRDWLLSDDAPWPDLDADEVAGKHHMCTTRMAADPRRGVVDADCRVHGIDNLYIGGSSVFATGGHANPTYTIVQLALRLADHLHAIRD</sequence>
<dbReference type="InterPro" id="IPR007867">
    <property type="entry name" value="GMC_OxRtase_C"/>
</dbReference>
<protein>
    <submittedName>
        <fullName evidence="7">GMC family oxidoreductase</fullName>
    </submittedName>
</protein>